<dbReference type="Proteomes" id="UP000280960">
    <property type="component" value="Chromosome"/>
</dbReference>
<protein>
    <submittedName>
        <fullName evidence="5">Class I SAM-dependent RNA methyltransferase</fullName>
    </submittedName>
</protein>
<dbReference type="GO" id="GO:0008990">
    <property type="term" value="F:rRNA (guanine-N2-)-methyltransferase activity"/>
    <property type="evidence" value="ECO:0007669"/>
    <property type="project" value="TreeGrafter"/>
</dbReference>
<dbReference type="AlphaFoldDB" id="A0A3G2R3A0"/>
<keyword evidence="1 5" id="KW-0489">Methyltransferase</keyword>
<keyword evidence="2 5" id="KW-0808">Transferase</keyword>
<dbReference type="SUPFAM" id="SSF53335">
    <property type="entry name" value="S-adenosyl-L-methionine-dependent methyltransferases"/>
    <property type="match status" value="1"/>
</dbReference>
<dbReference type="PROSITE" id="PS00092">
    <property type="entry name" value="N6_MTASE"/>
    <property type="match status" value="1"/>
</dbReference>
<dbReference type="Pfam" id="PF22020">
    <property type="entry name" value="RlmL_1st"/>
    <property type="match status" value="1"/>
</dbReference>
<sequence length="381" mass="43651">MTEIELVAPTLFGIEAITTREIKRLGYTDTFVEDGRVTFKGDETAICRANLWLRTAERILVKVGEFNATTFDELFEGTKALPWDEWLPGDAAFPVKGHSLKSKLFSIPDCQAIVKKAVVEKLKKKYKKNWFEEKGPLYRIQFSLMKDRVTLMIDTSGEGLHKRGYRALSNEAPLRETLASAMVQLSGWTYDRPLLDPFCGSGTIPIEAALIGANIAPGIEREFTAEKWPNIPKKLWWDVRKEAHESAVKDVKLQIYGSDIDEKAVKLSRDNARKAGVDQYITFEKKDVRNIIPRGDYGCIVCNPPYGERLGELKEVEKLYRDMGHIFKKLDTWSYYILTSHEGFERVFGRKADKNRKLYNGMIKCYYYQYFGPRPKGNGNT</sequence>
<dbReference type="EMBL" id="CP033169">
    <property type="protein sequence ID" value="AYO29986.1"/>
    <property type="molecule type" value="Genomic_DNA"/>
</dbReference>
<dbReference type="InterPro" id="IPR004114">
    <property type="entry name" value="THUMP_dom"/>
</dbReference>
<accession>A0A3G2R3A0</accession>
<dbReference type="Pfam" id="PF02926">
    <property type="entry name" value="THUMP"/>
    <property type="match status" value="1"/>
</dbReference>
<dbReference type="InterPro" id="IPR002052">
    <property type="entry name" value="DNA_methylase_N6_adenine_CS"/>
</dbReference>
<dbReference type="CDD" id="cd11715">
    <property type="entry name" value="THUMP_AdoMetMT"/>
    <property type="match status" value="1"/>
</dbReference>
<dbReference type="RefSeq" id="WP_122014282.1">
    <property type="nucleotide sequence ID" value="NZ_CP033169.1"/>
</dbReference>
<evidence type="ECO:0000256" key="1">
    <source>
        <dbReference type="ARBA" id="ARBA00022603"/>
    </source>
</evidence>
<dbReference type="GO" id="GO:0003723">
    <property type="term" value="F:RNA binding"/>
    <property type="evidence" value="ECO:0007669"/>
    <property type="project" value="UniProtKB-UniRule"/>
</dbReference>
<dbReference type="InterPro" id="IPR000241">
    <property type="entry name" value="RlmKL-like_Mtase"/>
</dbReference>
<dbReference type="Gene3D" id="3.40.50.150">
    <property type="entry name" value="Vaccinia Virus protein VP39"/>
    <property type="match status" value="1"/>
</dbReference>
<dbReference type="PROSITE" id="PS51165">
    <property type="entry name" value="THUMP"/>
    <property type="match status" value="1"/>
</dbReference>
<gene>
    <name evidence="5" type="ORF">D2962_04635</name>
</gene>
<feature type="domain" description="THUMP" evidence="4">
    <location>
        <begin position="45"/>
        <end position="155"/>
    </location>
</feature>
<dbReference type="PANTHER" id="PTHR47313:SF1">
    <property type="entry name" value="RIBOSOMAL RNA LARGE SUBUNIT METHYLTRANSFERASE K_L"/>
    <property type="match status" value="1"/>
</dbReference>
<dbReference type="PANTHER" id="PTHR47313">
    <property type="entry name" value="RIBOSOMAL RNA LARGE SUBUNIT METHYLTRANSFERASE K/L"/>
    <property type="match status" value="1"/>
</dbReference>
<evidence type="ECO:0000256" key="3">
    <source>
        <dbReference type="PROSITE-ProRule" id="PRU00529"/>
    </source>
</evidence>
<evidence type="ECO:0000259" key="4">
    <source>
        <dbReference type="PROSITE" id="PS51165"/>
    </source>
</evidence>
<dbReference type="KEGG" id="bacg:D2962_04635"/>
<dbReference type="Gene3D" id="3.30.2130.30">
    <property type="match status" value="1"/>
</dbReference>
<dbReference type="InterPro" id="IPR053943">
    <property type="entry name" value="RlmKL-like_Mtase_CS"/>
</dbReference>
<name>A0A3G2R3A0_9FIRM</name>
<dbReference type="InterPro" id="IPR054170">
    <property type="entry name" value="RlmL_1st"/>
</dbReference>
<dbReference type="SMART" id="SM00981">
    <property type="entry name" value="THUMP"/>
    <property type="match status" value="1"/>
</dbReference>
<keyword evidence="6" id="KW-1185">Reference proteome</keyword>
<dbReference type="Pfam" id="PF01170">
    <property type="entry name" value="UPF0020"/>
    <property type="match status" value="1"/>
</dbReference>
<keyword evidence="3" id="KW-0694">RNA-binding</keyword>
<organism evidence="5 6">
    <name type="scientific">Biomaibacter acetigenes</name>
    <dbReference type="NCBI Taxonomy" id="2316383"/>
    <lineage>
        <taxon>Bacteria</taxon>
        <taxon>Bacillati</taxon>
        <taxon>Bacillota</taxon>
        <taxon>Clostridia</taxon>
        <taxon>Thermosediminibacterales</taxon>
        <taxon>Tepidanaerobacteraceae</taxon>
        <taxon>Biomaibacter</taxon>
    </lineage>
</organism>
<dbReference type="PROSITE" id="PS01261">
    <property type="entry name" value="UPF0020"/>
    <property type="match status" value="1"/>
</dbReference>
<evidence type="ECO:0000256" key="2">
    <source>
        <dbReference type="ARBA" id="ARBA00022679"/>
    </source>
</evidence>
<proteinExistence type="predicted"/>
<evidence type="ECO:0000313" key="6">
    <source>
        <dbReference type="Proteomes" id="UP000280960"/>
    </source>
</evidence>
<dbReference type="InterPro" id="IPR029063">
    <property type="entry name" value="SAM-dependent_MTases_sf"/>
</dbReference>
<evidence type="ECO:0000313" key="5">
    <source>
        <dbReference type="EMBL" id="AYO29986.1"/>
    </source>
</evidence>
<dbReference type="GO" id="GO:0070043">
    <property type="term" value="F:rRNA (guanine-N7-)-methyltransferase activity"/>
    <property type="evidence" value="ECO:0007669"/>
    <property type="project" value="TreeGrafter"/>
</dbReference>
<reference evidence="5 6" key="1">
    <citation type="submission" date="2018-10" db="EMBL/GenBank/DDBJ databases">
        <authorList>
            <person name="Zhang X."/>
        </authorList>
    </citation>
    <scope>NUCLEOTIDE SEQUENCE [LARGE SCALE GENOMIC DNA]</scope>
    <source>
        <strain evidence="5 6">SK-G1</strain>
    </source>
</reference>